<proteinExistence type="predicted"/>
<name>A0ABC8RPD9_9AQUA</name>
<comment type="caution">
    <text evidence="1">The sequence shown here is derived from an EMBL/GenBank/DDBJ whole genome shotgun (WGS) entry which is preliminary data.</text>
</comment>
<sequence>MALTICCGHKPLWLLLGERKKLKFIQDLPPKKDDNGYDEWVSDNALVITWLWKKVVHVVVVPLVGVTLVHLGPSVVESMVKAIQSFEIRPEVDVLTVVVIDILWTSAMISMVNNGRIGEIKLSLLR</sequence>
<dbReference type="Proteomes" id="UP001642360">
    <property type="component" value="Unassembled WGS sequence"/>
</dbReference>
<gene>
    <name evidence="1" type="ORF">ILEXP_LOCUS14536</name>
</gene>
<keyword evidence="2" id="KW-1185">Reference proteome</keyword>
<dbReference type="EMBL" id="CAUOFW020001608">
    <property type="protein sequence ID" value="CAK9146677.1"/>
    <property type="molecule type" value="Genomic_DNA"/>
</dbReference>
<evidence type="ECO:0000313" key="2">
    <source>
        <dbReference type="Proteomes" id="UP001642360"/>
    </source>
</evidence>
<reference evidence="1 2" key="1">
    <citation type="submission" date="2024-02" db="EMBL/GenBank/DDBJ databases">
        <authorList>
            <person name="Vignale AGUSTIN F."/>
            <person name="Sosa J E."/>
            <person name="Modenutti C."/>
        </authorList>
    </citation>
    <scope>NUCLEOTIDE SEQUENCE [LARGE SCALE GENOMIC DNA]</scope>
</reference>
<accession>A0ABC8RPD9</accession>
<organism evidence="1 2">
    <name type="scientific">Ilex paraguariensis</name>
    <name type="common">yerba mate</name>
    <dbReference type="NCBI Taxonomy" id="185542"/>
    <lineage>
        <taxon>Eukaryota</taxon>
        <taxon>Viridiplantae</taxon>
        <taxon>Streptophyta</taxon>
        <taxon>Embryophyta</taxon>
        <taxon>Tracheophyta</taxon>
        <taxon>Spermatophyta</taxon>
        <taxon>Magnoliopsida</taxon>
        <taxon>eudicotyledons</taxon>
        <taxon>Gunneridae</taxon>
        <taxon>Pentapetalae</taxon>
        <taxon>asterids</taxon>
        <taxon>campanulids</taxon>
        <taxon>Aquifoliales</taxon>
        <taxon>Aquifoliaceae</taxon>
        <taxon>Ilex</taxon>
    </lineage>
</organism>
<dbReference type="AlphaFoldDB" id="A0ABC8RPD9"/>
<protein>
    <submittedName>
        <fullName evidence="1">Uncharacterized protein</fullName>
    </submittedName>
</protein>
<evidence type="ECO:0000313" key="1">
    <source>
        <dbReference type="EMBL" id="CAK9146677.1"/>
    </source>
</evidence>